<dbReference type="EMBL" id="FPHE01000161">
    <property type="protein sequence ID" value="SFV67500.1"/>
    <property type="molecule type" value="Genomic_DNA"/>
</dbReference>
<dbReference type="InterPro" id="IPR027417">
    <property type="entry name" value="P-loop_NTPase"/>
</dbReference>
<protein>
    <submittedName>
        <fullName evidence="2">MSHA biogenesis protein MshM</fullName>
    </submittedName>
</protein>
<dbReference type="PANTHER" id="PTHR35894:SF1">
    <property type="entry name" value="PHOSPHORIBULOKINASE _ URIDINE KINASE FAMILY"/>
    <property type="match status" value="1"/>
</dbReference>
<gene>
    <name evidence="2" type="ORF">MNB_SV-12-551</name>
</gene>
<accession>A0A1W1CNN2</accession>
<evidence type="ECO:0000259" key="1">
    <source>
        <dbReference type="SMART" id="SM00382"/>
    </source>
</evidence>
<reference evidence="2" key="1">
    <citation type="submission" date="2016-10" db="EMBL/GenBank/DDBJ databases">
        <authorList>
            <person name="de Groot N.N."/>
        </authorList>
    </citation>
    <scope>NUCLEOTIDE SEQUENCE</scope>
</reference>
<dbReference type="InterPro" id="IPR052026">
    <property type="entry name" value="ExeA_AAA_ATPase_DNA-bind"/>
</dbReference>
<name>A0A1W1CNN2_9ZZZZ</name>
<dbReference type="GO" id="GO:0016887">
    <property type="term" value="F:ATP hydrolysis activity"/>
    <property type="evidence" value="ECO:0007669"/>
    <property type="project" value="InterPro"/>
</dbReference>
<dbReference type="InterPro" id="IPR003593">
    <property type="entry name" value="AAA+_ATPase"/>
</dbReference>
<dbReference type="PANTHER" id="PTHR35894">
    <property type="entry name" value="GENERAL SECRETION PATHWAY PROTEIN A-RELATED"/>
    <property type="match status" value="1"/>
</dbReference>
<dbReference type="Pfam" id="PF13401">
    <property type="entry name" value="AAA_22"/>
    <property type="match status" value="1"/>
</dbReference>
<dbReference type="AlphaFoldDB" id="A0A1W1CNN2"/>
<dbReference type="InterPro" id="IPR049945">
    <property type="entry name" value="AAA_22"/>
</dbReference>
<organism evidence="2">
    <name type="scientific">hydrothermal vent metagenome</name>
    <dbReference type="NCBI Taxonomy" id="652676"/>
    <lineage>
        <taxon>unclassified sequences</taxon>
        <taxon>metagenomes</taxon>
        <taxon>ecological metagenomes</taxon>
    </lineage>
</organism>
<proteinExistence type="predicted"/>
<sequence>MKRSKYSDIKNIFIDSVDKESFVELDSTAYNYQVLKESLDKPLKMILLFGKPGTGKSMILNKLYHDLKNSREVHYFDAPILSEKEFLKRIYEGMSSQKIPQNMRVNFDGLIKYCQNLKGKREVMFFLDECQLYSEALMEKIRLLSDTRVVKFVITLHKTENEEVIAKEHFKTRIWEIIELKNASFQELEIYIQKKLLKKSFVEVSNMITKKNIKFIHTCTKGNFRETNKFLYTIFNIYEYYDMHKPEKIRGEKLSKKILEMTAIKIGYIND</sequence>
<feature type="domain" description="AAA+ ATPase" evidence="1">
    <location>
        <begin position="42"/>
        <end position="179"/>
    </location>
</feature>
<dbReference type="SUPFAM" id="SSF52540">
    <property type="entry name" value="P-loop containing nucleoside triphosphate hydrolases"/>
    <property type="match status" value="1"/>
</dbReference>
<dbReference type="Gene3D" id="3.40.50.300">
    <property type="entry name" value="P-loop containing nucleotide triphosphate hydrolases"/>
    <property type="match status" value="1"/>
</dbReference>
<dbReference type="SMART" id="SM00382">
    <property type="entry name" value="AAA"/>
    <property type="match status" value="1"/>
</dbReference>
<evidence type="ECO:0000313" key="2">
    <source>
        <dbReference type="EMBL" id="SFV67500.1"/>
    </source>
</evidence>